<comment type="caution">
    <text evidence="3">The sequence shown here is derived from an EMBL/GenBank/DDBJ whole genome shotgun (WGS) entry which is preliminary data.</text>
</comment>
<keyword evidence="2" id="KW-0472">Membrane</keyword>
<dbReference type="AlphaFoldDB" id="A0A8H8A159"/>
<feature type="region of interest" description="Disordered" evidence="1">
    <location>
        <begin position="86"/>
        <end position="193"/>
    </location>
</feature>
<dbReference type="OrthoDB" id="25586at2759"/>
<dbReference type="EMBL" id="JAEFCI010001179">
    <property type="protein sequence ID" value="KAG5463075.1"/>
    <property type="molecule type" value="Genomic_DNA"/>
</dbReference>
<dbReference type="Proteomes" id="UP000673691">
    <property type="component" value="Unassembled WGS sequence"/>
</dbReference>
<sequence>MAASLAESAFDLVYSVLALSVALGAALFVIMAGQSSGFYGPAGVRFVCDDLNKVCPVPPAWYLVWKLVLSKVPFFREILGLNPNPSRPPLATGKAAASLSKRRSSTYGKEGSLPNKQFSAISASGKQHPSTPPFQAPSRDGEGLRRRLSSSRSELPTSTRSSETPVPESDTAAEPTTGSEDSKGRSRVRFGADELVFEDDYIR</sequence>
<protein>
    <submittedName>
        <fullName evidence="3">Uncharacterized protein</fullName>
    </submittedName>
</protein>
<dbReference type="InterPro" id="IPR031851">
    <property type="entry name" value="DUF4750"/>
</dbReference>
<feature type="compositionally biased region" description="Polar residues" evidence="1">
    <location>
        <begin position="114"/>
        <end position="129"/>
    </location>
</feature>
<accession>A0A8H8A159</accession>
<keyword evidence="2" id="KW-1133">Transmembrane helix</keyword>
<feature type="transmembrane region" description="Helical" evidence="2">
    <location>
        <begin position="12"/>
        <end position="32"/>
    </location>
</feature>
<evidence type="ECO:0000313" key="3">
    <source>
        <dbReference type="EMBL" id="KAG5463075.1"/>
    </source>
</evidence>
<keyword evidence="2" id="KW-0812">Transmembrane</keyword>
<feature type="compositionally biased region" description="Low complexity" evidence="1">
    <location>
        <begin position="150"/>
        <end position="165"/>
    </location>
</feature>
<reference evidence="3 4" key="1">
    <citation type="journal article" name="Sci. Rep.">
        <title>Genome-scale phylogenetic analyses confirm Olpidium as the closest living zoosporic fungus to the non-flagellated, terrestrial fungi.</title>
        <authorList>
            <person name="Chang Y."/>
            <person name="Rochon D."/>
            <person name="Sekimoto S."/>
            <person name="Wang Y."/>
            <person name="Chovatia M."/>
            <person name="Sandor L."/>
            <person name="Salamov A."/>
            <person name="Grigoriev I.V."/>
            <person name="Stajich J.E."/>
            <person name="Spatafora J.W."/>
        </authorList>
    </citation>
    <scope>NUCLEOTIDE SEQUENCE [LARGE SCALE GENOMIC DNA]</scope>
    <source>
        <strain evidence="3">S191</strain>
    </source>
</reference>
<keyword evidence="4" id="KW-1185">Reference proteome</keyword>
<proteinExistence type="predicted"/>
<evidence type="ECO:0000313" key="4">
    <source>
        <dbReference type="Proteomes" id="UP000673691"/>
    </source>
</evidence>
<gene>
    <name evidence="3" type="ORF">BJ554DRAFT_1917</name>
</gene>
<organism evidence="3 4">
    <name type="scientific">Olpidium bornovanus</name>
    <dbReference type="NCBI Taxonomy" id="278681"/>
    <lineage>
        <taxon>Eukaryota</taxon>
        <taxon>Fungi</taxon>
        <taxon>Fungi incertae sedis</taxon>
        <taxon>Olpidiomycota</taxon>
        <taxon>Olpidiomycotina</taxon>
        <taxon>Olpidiomycetes</taxon>
        <taxon>Olpidiales</taxon>
        <taxon>Olpidiaceae</taxon>
        <taxon>Olpidium</taxon>
    </lineage>
</organism>
<name>A0A8H8A159_9FUNG</name>
<evidence type="ECO:0000256" key="1">
    <source>
        <dbReference type="SAM" id="MobiDB-lite"/>
    </source>
</evidence>
<evidence type="ECO:0000256" key="2">
    <source>
        <dbReference type="SAM" id="Phobius"/>
    </source>
</evidence>
<dbReference type="Pfam" id="PF15938">
    <property type="entry name" value="DUF4750"/>
    <property type="match status" value="1"/>
</dbReference>